<protein>
    <recommendedName>
        <fullName evidence="3">Chaperone DnaJ C-terminal domain-containing protein</fullName>
    </recommendedName>
</protein>
<name>A0A8H6I6P8_9AGAR</name>
<dbReference type="GO" id="GO:0006457">
    <property type="term" value="P:protein folding"/>
    <property type="evidence" value="ECO:0007669"/>
    <property type="project" value="InterPro"/>
</dbReference>
<dbReference type="GO" id="GO:0051087">
    <property type="term" value="F:protein-folding chaperone binding"/>
    <property type="evidence" value="ECO:0007669"/>
    <property type="project" value="TreeGrafter"/>
</dbReference>
<keyword evidence="1" id="KW-0143">Chaperone</keyword>
<evidence type="ECO:0000313" key="4">
    <source>
        <dbReference type="EMBL" id="KAF6759930.1"/>
    </source>
</evidence>
<evidence type="ECO:0000256" key="1">
    <source>
        <dbReference type="ARBA" id="ARBA00023186"/>
    </source>
</evidence>
<evidence type="ECO:0000313" key="5">
    <source>
        <dbReference type="Proteomes" id="UP000521943"/>
    </source>
</evidence>
<dbReference type="EMBL" id="JACGCI010000014">
    <property type="protein sequence ID" value="KAF6759930.1"/>
    <property type="molecule type" value="Genomic_DNA"/>
</dbReference>
<dbReference type="PANTHER" id="PTHR24078:SF553">
    <property type="entry name" value="DNAJ HOMOLOG SUBFAMILY B MEMBER 5"/>
    <property type="match status" value="1"/>
</dbReference>
<comment type="caution">
    <text evidence="4">The sequence shown here is derived from an EMBL/GenBank/DDBJ whole genome shotgun (WGS) entry which is preliminary data.</text>
</comment>
<dbReference type="SUPFAM" id="SSF49493">
    <property type="entry name" value="HSP40/DnaJ peptide-binding domain"/>
    <property type="match status" value="1"/>
</dbReference>
<dbReference type="PANTHER" id="PTHR24078">
    <property type="entry name" value="DNAJ HOMOLOG SUBFAMILY C MEMBER"/>
    <property type="match status" value="1"/>
</dbReference>
<dbReference type="Proteomes" id="UP000521943">
    <property type="component" value="Unassembled WGS sequence"/>
</dbReference>
<reference evidence="4 5" key="1">
    <citation type="submission" date="2020-07" db="EMBL/GenBank/DDBJ databases">
        <title>Comparative genomics of pyrophilous fungi reveals a link between fire events and developmental genes.</title>
        <authorList>
            <consortium name="DOE Joint Genome Institute"/>
            <person name="Steindorff A.S."/>
            <person name="Carver A."/>
            <person name="Calhoun S."/>
            <person name="Stillman K."/>
            <person name="Liu H."/>
            <person name="Lipzen A."/>
            <person name="Pangilinan J."/>
            <person name="Labutti K."/>
            <person name="Bruns T.D."/>
            <person name="Grigoriev I.V."/>
        </authorList>
    </citation>
    <scope>NUCLEOTIDE SEQUENCE [LARGE SCALE GENOMIC DNA]</scope>
    <source>
        <strain evidence="4 5">CBS 144469</strain>
    </source>
</reference>
<dbReference type="OrthoDB" id="10250354at2759"/>
<evidence type="ECO:0000256" key="2">
    <source>
        <dbReference type="SAM" id="MobiDB-lite"/>
    </source>
</evidence>
<feature type="compositionally biased region" description="Polar residues" evidence="2">
    <location>
        <begin position="26"/>
        <end position="42"/>
    </location>
</feature>
<dbReference type="Pfam" id="PF01556">
    <property type="entry name" value="DnaJ_C"/>
    <property type="match status" value="1"/>
</dbReference>
<feature type="region of interest" description="Disordered" evidence="2">
    <location>
        <begin position="16"/>
        <end position="48"/>
    </location>
</feature>
<sequence length="235" mass="26475">MVVRWTDDLYRRDAPPSYEESMGLSAPSTETLTPSTGSTRSVPSHRVREPSHSILRGTITLSDYVPDGSTDPYIVRVPLTLREIFTGGKQIFISFKRYSRSGRSKEVRLTLDVPQGCPDGARFTYDNAGHELPNGTRQDIEVVIAEESPAPTDQCGVAGQAFYRDGDDLHAHVCLPWTSRLERKDCKFHIKGLDGARYEVEVDYRRTGMVNGVVEYRGKGMPRYKREGRGKLYIE</sequence>
<organism evidence="4 5">
    <name type="scientific">Ephemerocybe angulata</name>
    <dbReference type="NCBI Taxonomy" id="980116"/>
    <lineage>
        <taxon>Eukaryota</taxon>
        <taxon>Fungi</taxon>
        <taxon>Dikarya</taxon>
        <taxon>Basidiomycota</taxon>
        <taxon>Agaricomycotina</taxon>
        <taxon>Agaricomycetes</taxon>
        <taxon>Agaricomycetidae</taxon>
        <taxon>Agaricales</taxon>
        <taxon>Agaricineae</taxon>
        <taxon>Psathyrellaceae</taxon>
        <taxon>Ephemerocybe</taxon>
    </lineage>
</organism>
<dbReference type="Gene3D" id="2.60.260.20">
    <property type="entry name" value="Urease metallochaperone UreE, N-terminal domain"/>
    <property type="match status" value="2"/>
</dbReference>
<feature type="domain" description="Chaperone DnaJ C-terminal" evidence="3">
    <location>
        <begin position="75"/>
        <end position="235"/>
    </location>
</feature>
<dbReference type="InterPro" id="IPR051339">
    <property type="entry name" value="DnaJ_subfamily_B"/>
</dbReference>
<proteinExistence type="predicted"/>
<dbReference type="InterPro" id="IPR008971">
    <property type="entry name" value="HSP40/DnaJ_pept-bd"/>
</dbReference>
<keyword evidence="5" id="KW-1185">Reference proteome</keyword>
<dbReference type="AlphaFoldDB" id="A0A8H6I6P8"/>
<gene>
    <name evidence="4" type="ORF">DFP72DRAFT_120633</name>
</gene>
<dbReference type="GO" id="GO:0051082">
    <property type="term" value="F:unfolded protein binding"/>
    <property type="evidence" value="ECO:0007669"/>
    <property type="project" value="InterPro"/>
</dbReference>
<evidence type="ECO:0000259" key="3">
    <source>
        <dbReference type="Pfam" id="PF01556"/>
    </source>
</evidence>
<accession>A0A8H6I6P8</accession>
<dbReference type="InterPro" id="IPR002939">
    <property type="entry name" value="DnaJ_C"/>
</dbReference>
<dbReference type="GO" id="GO:0005829">
    <property type="term" value="C:cytosol"/>
    <property type="evidence" value="ECO:0007669"/>
    <property type="project" value="TreeGrafter"/>
</dbReference>